<organism evidence="1 2">
    <name type="scientific">Mangrovibacillus cuniculi</name>
    <dbReference type="NCBI Taxonomy" id="2593652"/>
    <lineage>
        <taxon>Bacteria</taxon>
        <taxon>Bacillati</taxon>
        <taxon>Bacillota</taxon>
        <taxon>Bacilli</taxon>
        <taxon>Bacillales</taxon>
        <taxon>Bacillaceae</taxon>
        <taxon>Mangrovibacillus</taxon>
    </lineage>
</organism>
<dbReference type="InterPro" id="IPR021321">
    <property type="entry name" value="DUF2922"/>
</dbReference>
<name>A0A7S8CAP0_9BACI</name>
<dbReference type="Pfam" id="PF11148">
    <property type="entry name" value="DUF2922"/>
    <property type="match status" value="1"/>
</dbReference>
<protein>
    <submittedName>
        <fullName evidence="1">DUF2922 domain-containing protein</fullName>
    </submittedName>
</protein>
<dbReference type="Proteomes" id="UP000593626">
    <property type="component" value="Chromosome"/>
</dbReference>
<dbReference type="AlphaFoldDB" id="A0A7S8CAP0"/>
<dbReference type="RefSeq" id="WP_239673974.1">
    <property type="nucleotide sequence ID" value="NZ_CP049742.1"/>
</dbReference>
<proteinExistence type="predicted"/>
<gene>
    <name evidence="1" type="ORF">G8O30_05475</name>
</gene>
<dbReference type="EMBL" id="CP049742">
    <property type="protein sequence ID" value="QPC46452.1"/>
    <property type="molecule type" value="Genomic_DNA"/>
</dbReference>
<dbReference type="KEGG" id="mcui:G8O30_05475"/>
<evidence type="ECO:0000313" key="1">
    <source>
        <dbReference type="EMBL" id="QPC46452.1"/>
    </source>
</evidence>
<keyword evidence="2" id="KW-1185">Reference proteome</keyword>
<accession>A0A7S8CAP0</accession>
<sequence>MEVTLELLFKTEDQKTFRFTLDEPKQPLDETVIKSVMEEMIAQDSLLSSGGMKLVEAIGARLVRRDVEEFDWE</sequence>
<evidence type="ECO:0000313" key="2">
    <source>
        <dbReference type="Proteomes" id="UP000593626"/>
    </source>
</evidence>
<reference evidence="1 2" key="1">
    <citation type="submission" date="2019-07" db="EMBL/GenBank/DDBJ databases">
        <title>Genome sequence of 2 isolates from Red Sea Mangroves.</title>
        <authorList>
            <person name="Sefrji F."/>
            <person name="Michoud G."/>
            <person name="Merlino G."/>
            <person name="Daffonchio D."/>
        </authorList>
    </citation>
    <scope>NUCLEOTIDE SEQUENCE [LARGE SCALE GENOMIC DNA]</scope>
    <source>
        <strain evidence="1 2">R1DC41</strain>
    </source>
</reference>